<keyword evidence="1" id="KW-0472">Membrane</keyword>
<keyword evidence="1" id="KW-1133">Transmembrane helix</keyword>
<evidence type="ECO:0000256" key="1">
    <source>
        <dbReference type="SAM" id="Phobius"/>
    </source>
</evidence>
<dbReference type="OrthoDB" id="2424037at2759"/>
<organism evidence="2 3">
    <name type="scientific">Racocetra fulgida</name>
    <dbReference type="NCBI Taxonomy" id="60492"/>
    <lineage>
        <taxon>Eukaryota</taxon>
        <taxon>Fungi</taxon>
        <taxon>Fungi incertae sedis</taxon>
        <taxon>Mucoromycota</taxon>
        <taxon>Glomeromycotina</taxon>
        <taxon>Glomeromycetes</taxon>
        <taxon>Diversisporales</taxon>
        <taxon>Gigasporaceae</taxon>
        <taxon>Racocetra</taxon>
    </lineage>
</organism>
<name>A0A9N8WGW0_9GLOM</name>
<feature type="transmembrane region" description="Helical" evidence="1">
    <location>
        <begin position="12"/>
        <end position="34"/>
    </location>
</feature>
<gene>
    <name evidence="2" type="ORF">RFULGI_LOCUS1724</name>
</gene>
<sequence>MLLKFSKAWHQIFAFGIGFFTVQIIVIVKEIAVAPFNGVSKEWLEIEEKDGTNICNEKKLQQLLEQNNRYICGDVGP</sequence>
<comment type="caution">
    <text evidence="2">The sequence shown here is derived from an EMBL/GenBank/DDBJ whole genome shotgun (WGS) entry which is preliminary data.</text>
</comment>
<dbReference type="EMBL" id="CAJVPZ010001135">
    <property type="protein sequence ID" value="CAG8485218.1"/>
    <property type="molecule type" value="Genomic_DNA"/>
</dbReference>
<dbReference type="AlphaFoldDB" id="A0A9N8WGW0"/>
<keyword evidence="1" id="KW-0812">Transmembrane</keyword>
<accession>A0A9N8WGW0</accession>
<protein>
    <submittedName>
        <fullName evidence="2">12499_t:CDS:1</fullName>
    </submittedName>
</protein>
<reference evidence="2" key="1">
    <citation type="submission" date="2021-06" db="EMBL/GenBank/DDBJ databases">
        <authorList>
            <person name="Kallberg Y."/>
            <person name="Tangrot J."/>
            <person name="Rosling A."/>
        </authorList>
    </citation>
    <scope>NUCLEOTIDE SEQUENCE</scope>
    <source>
        <strain evidence="2">IN212</strain>
    </source>
</reference>
<keyword evidence="3" id="KW-1185">Reference proteome</keyword>
<dbReference type="Proteomes" id="UP000789396">
    <property type="component" value="Unassembled WGS sequence"/>
</dbReference>
<evidence type="ECO:0000313" key="2">
    <source>
        <dbReference type="EMBL" id="CAG8485218.1"/>
    </source>
</evidence>
<evidence type="ECO:0000313" key="3">
    <source>
        <dbReference type="Proteomes" id="UP000789396"/>
    </source>
</evidence>
<proteinExistence type="predicted"/>